<keyword evidence="2" id="KW-1185">Reference proteome</keyword>
<evidence type="ECO:0000313" key="1">
    <source>
        <dbReference type="EMBL" id="KAF2897322.1"/>
    </source>
</evidence>
<dbReference type="AlphaFoldDB" id="A0A8K0D6W2"/>
<reference evidence="1" key="1">
    <citation type="submission" date="2019-08" db="EMBL/GenBank/DDBJ databases">
        <title>The genome of the North American firefly Photinus pyralis.</title>
        <authorList>
            <consortium name="Photinus pyralis genome working group"/>
            <person name="Fallon T.R."/>
            <person name="Sander Lower S.E."/>
            <person name="Weng J.-K."/>
        </authorList>
    </citation>
    <scope>NUCLEOTIDE SEQUENCE</scope>
    <source>
        <strain evidence="1">TRF0915ILg1</strain>
        <tissue evidence="1">Whole body</tissue>
    </source>
</reference>
<dbReference type="OrthoDB" id="6781615at2759"/>
<accession>A0A8K0D6W2</accession>
<gene>
    <name evidence="1" type="ORF">ILUMI_08853</name>
</gene>
<dbReference type="EMBL" id="VTPC01004302">
    <property type="protein sequence ID" value="KAF2897322.1"/>
    <property type="molecule type" value="Genomic_DNA"/>
</dbReference>
<proteinExistence type="predicted"/>
<name>A0A8K0D6W2_IGNLU</name>
<organism evidence="1 2">
    <name type="scientific">Ignelater luminosus</name>
    <name type="common">Cucubano</name>
    <name type="synonym">Pyrophorus luminosus</name>
    <dbReference type="NCBI Taxonomy" id="2038154"/>
    <lineage>
        <taxon>Eukaryota</taxon>
        <taxon>Metazoa</taxon>
        <taxon>Ecdysozoa</taxon>
        <taxon>Arthropoda</taxon>
        <taxon>Hexapoda</taxon>
        <taxon>Insecta</taxon>
        <taxon>Pterygota</taxon>
        <taxon>Neoptera</taxon>
        <taxon>Endopterygota</taxon>
        <taxon>Coleoptera</taxon>
        <taxon>Polyphaga</taxon>
        <taxon>Elateriformia</taxon>
        <taxon>Elateroidea</taxon>
        <taxon>Elateridae</taxon>
        <taxon>Agrypninae</taxon>
        <taxon>Pyrophorini</taxon>
        <taxon>Ignelater</taxon>
    </lineage>
</organism>
<protein>
    <submittedName>
        <fullName evidence="1">Uncharacterized protein</fullName>
    </submittedName>
</protein>
<dbReference type="Proteomes" id="UP000801492">
    <property type="component" value="Unassembled WGS sequence"/>
</dbReference>
<evidence type="ECO:0000313" key="2">
    <source>
        <dbReference type="Proteomes" id="UP000801492"/>
    </source>
</evidence>
<sequence>MTPKGLTVVFTSKGCDIYQDEKFNITDQVKAHADCSDGLYRLEANGSKYLANAVYIGQEERWHKRLTHLNRRKWLLA</sequence>
<comment type="caution">
    <text evidence="1">The sequence shown here is derived from an EMBL/GenBank/DDBJ whole genome shotgun (WGS) entry which is preliminary data.</text>
</comment>